<dbReference type="GO" id="GO:0007165">
    <property type="term" value="P:signal transduction"/>
    <property type="evidence" value="ECO:0007669"/>
    <property type="project" value="InterPro"/>
</dbReference>
<dbReference type="GO" id="GO:0019901">
    <property type="term" value="F:protein kinase binding"/>
    <property type="evidence" value="ECO:0007669"/>
    <property type="project" value="InterPro"/>
</dbReference>
<feature type="compositionally biased region" description="Basic and acidic residues" evidence="14">
    <location>
        <begin position="467"/>
        <end position="485"/>
    </location>
</feature>
<protein>
    <recommendedName>
        <fullName evidence="11">Protein phosphatase 1 regulatory subunit 12B</fullName>
    </recommendedName>
    <alternativeName>
        <fullName evidence="12">Myosin phosphatase-targeting subunit 2</fullName>
    </alternativeName>
</protein>
<keyword evidence="5" id="KW-0677">Repeat</keyword>
<dbReference type="InterPro" id="IPR002110">
    <property type="entry name" value="Ankyrin_rpt"/>
</dbReference>
<feature type="repeat" description="ANK" evidence="13">
    <location>
        <begin position="235"/>
        <end position="267"/>
    </location>
</feature>
<evidence type="ECO:0000256" key="11">
    <source>
        <dbReference type="ARBA" id="ARBA00072757"/>
    </source>
</evidence>
<dbReference type="GO" id="GO:0019208">
    <property type="term" value="F:phosphatase regulator activity"/>
    <property type="evidence" value="ECO:0007669"/>
    <property type="project" value="InterPro"/>
</dbReference>
<feature type="compositionally biased region" description="Basic and acidic residues" evidence="14">
    <location>
        <begin position="550"/>
        <end position="562"/>
    </location>
</feature>
<dbReference type="FunFam" id="1.25.40.20:FF:000007">
    <property type="entry name" value="Phosphatase 1 regulatory subunit 12A"/>
    <property type="match status" value="1"/>
</dbReference>
<evidence type="ECO:0000256" key="12">
    <source>
        <dbReference type="ARBA" id="ARBA00083252"/>
    </source>
</evidence>
<feature type="compositionally biased region" description="Basic and acidic residues" evidence="14">
    <location>
        <begin position="729"/>
        <end position="761"/>
    </location>
</feature>
<dbReference type="SMART" id="SM00248">
    <property type="entry name" value="ANK"/>
    <property type="match status" value="5"/>
</dbReference>
<keyword evidence="2" id="KW-0217">Developmental protein</keyword>
<evidence type="ECO:0000256" key="2">
    <source>
        <dbReference type="ARBA" id="ARBA00022473"/>
    </source>
</evidence>
<dbReference type="GO" id="GO:0005737">
    <property type="term" value="C:cytoplasm"/>
    <property type="evidence" value="ECO:0007669"/>
    <property type="project" value="TreeGrafter"/>
</dbReference>
<dbReference type="InterPro" id="IPR031775">
    <property type="entry name" value="PRKG1_interact"/>
</dbReference>
<reference evidence="16 17" key="1">
    <citation type="submission" date="2024-03" db="EMBL/GenBank/DDBJ databases">
        <title>The genome assembly and annotation of the cricket Gryllus longicercus Weissman &amp; Gray.</title>
        <authorList>
            <person name="Szrajer S."/>
            <person name="Gray D."/>
            <person name="Ylla G."/>
        </authorList>
    </citation>
    <scope>NUCLEOTIDE SEQUENCE [LARGE SCALE GENOMIC DNA]</scope>
    <source>
        <strain evidence="16">DAG 2021-001</strain>
        <tissue evidence="16">Whole body minus gut</tissue>
    </source>
</reference>
<dbReference type="PIRSF" id="PIRSF038141">
    <property type="entry name" value="PP1_12ABC_vert"/>
    <property type="match status" value="1"/>
</dbReference>
<evidence type="ECO:0000313" key="17">
    <source>
        <dbReference type="Proteomes" id="UP001378592"/>
    </source>
</evidence>
<proteinExistence type="inferred from homology"/>
<organism evidence="16 17">
    <name type="scientific">Gryllus longicercus</name>
    <dbReference type="NCBI Taxonomy" id="2509291"/>
    <lineage>
        <taxon>Eukaryota</taxon>
        <taxon>Metazoa</taxon>
        <taxon>Ecdysozoa</taxon>
        <taxon>Arthropoda</taxon>
        <taxon>Hexapoda</taxon>
        <taxon>Insecta</taxon>
        <taxon>Pterygota</taxon>
        <taxon>Neoptera</taxon>
        <taxon>Polyneoptera</taxon>
        <taxon>Orthoptera</taxon>
        <taxon>Ensifera</taxon>
        <taxon>Gryllidea</taxon>
        <taxon>Grylloidea</taxon>
        <taxon>Gryllidae</taxon>
        <taxon>Gryllinae</taxon>
        <taxon>Gryllus</taxon>
    </lineage>
</organism>
<dbReference type="SUPFAM" id="SSF48403">
    <property type="entry name" value="Ankyrin repeat"/>
    <property type="match status" value="1"/>
</dbReference>
<evidence type="ECO:0000256" key="9">
    <source>
        <dbReference type="ARBA" id="ARBA00059024"/>
    </source>
</evidence>
<evidence type="ECO:0000259" key="15">
    <source>
        <dbReference type="Pfam" id="PF15898"/>
    </source>
</evidence>
<dbReference type="PROSITE" id="PS50088">
    <property type="entry name" value="ANK_REPEAT"/>
    <property type="match status" value="4"/>
</dbReference>
<dbReference type="InterPro" id="IPR051226">
    <property type="entry name" value="PP1_Regulatory_Subunit"/>
</dbReference>
<feature type="compositionally biased region" description="Polar residues" evidence="14">
    <location>
        <begin position="893"/>
        <end position="903"/>
    </location>
</feature>
<feature type="compositionally biased region" description="Low complexity" evidence="14">
    <location>
        <begin position="441"/>
        <end position="451"/>
    </location>
</feature>
<feature type="compositionally biased region" description="Low complexity" evidence="14">
    <location>
        <begin position="677"/>
        <end position="708"/>
    </location>
</feature>
<evidence type="ECO:0000256" key="7">
    <source>
        <dbReference type="ARBA" id="ARBA00023212"/>
    </source>
</evidence>
<dbReference type="Pfam" id="PF12796">
    <property type="entry name" value="Ank_2"/>
    <property type="match status" value="2"/>
</dbReference>
<feature type="region of interest" description="Disordered" evidence="14">
    <location>
        <begin position="634"/>
        <end position="660"/>
    </location>
</feature>
<evidence type="ECO:0000256" key="1">
    <source>
        <dbReference type="ARBA" id="ARBA00004245"/>
    </source>
</evidence>
<feature type="repeat" description="ANK" evidence="13">
    <location>
        <begin position="109"/>
        <end position="141"/>
    </location>
</feature>
<name>A0AAN9VAE0_9ORTH</name>
<sequence>MSLETRSSSALFKRAEQLKRWEESETNREKIVPRRRNKKIQFSSGVVFLAACAAGDKDEVLRLLREGADIDTANVDGLTALHQLCIDDNLDMVEFLVENGADVNRGDNEGWTPLHATASCGFVSIAKYLIENGGDVAAANNDAELPVDLAETDEMEELLREVLIDRGIDCEEARNEEQQMMVSHAKEWLNGGVCKDQPHPKTGATSLHVAAAKGYIKVISILLQAGADINVKDFDGWTPLHAAAHWCQKEACEILVENFCDMDIRNCVGQTALDVADPDMVPVLEELRKKQATMQKDRNDTNAILNRKGVNTQKRRSSITRMSGADKSNLINKDASSERQLLAEQASNKVKTVEVEIENSPDDREELMDMSSKMGSLAVNDIAVEDEDASSSESSESSDDSETSSASESCNPSVGEEKRNRVNRDEVPRIPLGSDVAKSIPTTPSSQPTTPENEDTSLRRPGLIKNRNREETSNRVNRLEKETPVHKATSPTGTANRNSENSEVVIRRTQSFEDEKFYRRYMELQARIKAGSCPTLHSSPASAPPARSASLREKQLPRRGDESSLVNRDSSAATPVSAASNSPTATSPLPTSQVRSPSKGSVATAPTTPTSPGGSKLSPGNIFKNFFKSFVPPVRDEESETQRKAHAKRVRETRRSTQGVTLEELKTAEQIVKKKNQQMQQANQQVNNSNSDQSVVLTPTTTTNFTATNSVPSVTATITTGAPTSPSSPKEEEPPQERRPSWRLRVDNGDRNKFLLEDARRSSSSSTSVAETPPTTTYARRPPPLHMPARPSSAPVEPTSPPADASVTIALRRQSKPPDDKEQDKENDIRNAQATQAVIQRRRKPKRRSTGVVHLDMDELNNSEVEGYPDVLGGGDSNEITSLRDGESGGDWSGNSRVSNSPGAESRPVTPAASVTSSRSTKEANSENGEIDYKKLYEASVLENERLREKLKKTEDDLSDARSQLEKVPGGSMKNSLSEMEKRERRAMERKLSEMEEELKQLQKLKAENEKLKAENRALTRLLEQLKSENQRLKDENGALIRVISKLSK</sequence>
<dbReference type="Gene3D" id="6.10.140.390">
    <property type="match status" value="1"/>
</dbReference>
<dbReference type="Gene3D" id="6.10.250.1820">
    <property type="match status" value="1"/>
</dbReference>
<feature type="compositionally biased region" description="Low complexity" evidence="14">
    <location>
        <begin position="538"/>
        <end position="549"/>
    </location>
</feature>
<feature type="compositionally biased region" description="Low complexity" evidence="14">
    <location>
        <begin position="570"/>
        <end position="592"/>
    </location>
</feature>
<dbReference type="FunFam" id="1.25.40.20:FF:000004">
    <property type="entry name" value="Phosphatase 1 regulatory subunit 12A"/>
    <property type="match status" value="1"/>
</dbReference>
<keyword evidence="7" id="KW-0206">Cytoskeleton</keyword>
<evidence type="ECO:0000256" key="3">
    <source>
        <dbReference type="ARBA" id="ARBA00022490"/>
    </source>
</evidence>
<keyword evidence="6 13" id="KW-0040">ANK repeat</keyword>
<comment type="function">
    <text evidence="9">Regulates myosin phosphatase activity. Augments Ca(2+) sensitivity of the contractile apparatus.</text>
</comment>
<feature type="region of interest" description="Disordered" evidence="14">
    <location>
        <begin position="674"/>
        <end position="928"/>
    </location>
</feature>
<evidence type="ECO:0000313" key="16">
    <source>
        <dbReference type="EMBL" id="KAK7791291.1"/>
    </source>
</evidence>
<feature type="compositionally biased region" description="Basic residues" evidence="14">
    <location>
        <begin position="840"/>
        <end position="849"/>
    </location>
</feature>
<dbReference type="GO" id="GO:0005856">
    <property type="term" value="C:cytoskeleton"/>
    <property type="evidence" value="ECO:0007669"/>
    <property type="project" value="UniProtKB-SubCell"/>
</dbReference>
<feature type="compositionally biased region" description="Basic and acidic residues" evidence="14">
    <location>
        <begin position="634"/>
        <end position="643"/>
    </location>
</feature>
<dbReference type="CDD" id="cd21930">
    <property type="entry name" value="IPD_PPP1R12"/>
    <property type="match status" value="1"/>
</dbReference>
<feature type="compositionally biased region" description="Acidic residues" evidence="14">
    <location>
        <begin position="355"/>
        <end position="368"/>
    </location>
</feature>
<feature type="compositionally biased region" description="Basic and acidic residues" evidence="14">
    <location>
        <begin position="415"/>
        <end position="428"/>
    </location>
</feature>
<dbReference type="PRINTS" id="PR01415">
    <property type="entry name" value="ANKYRIN"/>
</dbReference>
<dbReference type="AlphaFoldDB" id="A0AAN9VAE0"/>
<keyword evidence="17" id="KW-1185">Reference proteome</keyword>
<dbReference type="Proteomes" id="UP001378592">
    <property type="component" value="Unassembled WGS sequence"/>
</dbReference>
<dbReference type="Pfam" id="PF15898">
    <property type="entry name" value="PRKG1_interact"/>
    <property type="match status" value="1"/>
</dbReference>
<gene>
    <name evidence="16" type="ORF">R5R35_009942</name>
</gene>
<dbReference type="PANTHER" id="PTHR24179:SF21">
    <property type="entry name" value="MYOSIN BINDING SUBUNIT, ISOFORM O"/>
    <property type="match status" value="1"/>
</dbReference>
<feature type="region of interest" description="Disordered" evidence="14">
    <location>
        <begin position="385"/>
        <end position="503"/>
    </location>
</feature>
<feature type="compositionally biased region" description="Low complexity" evidence="14">
    <location>
        <begin position="600"/>
        <end position="620"/>
    </location>
</feature>
<feature type="compositionally biased region" description="Basic and acidic residues" evidence="14">
    <location>
        <begin position="816"/>
        <end position="829"/>
    </location>
</feature>
<feature type="region of interest" description="Disordered" evidence="14">
    <location>
        <begin position="533"/>
        <end position="620"/>
    </location>
</feature>
<dbReference type="PANTHER" id="PTHR24179">
    <property type="entry name" value="PROTEIN PHOSPHATASE 1 REGULATORY SUBUNIT 12"/>
    <property type="match status" value="1"/>
</dbReference>
<feature type="compositionally biased region" description="Basic and acidic residues" evidence="14">
    <location>
        <begin position="979"/>
        <end position="993"/>
    </location>
</feature>
<dbReference type="InterPro" id="IPR017401">
    <property type="entry name" value="MYPT1/MYPT2/Mbs85"/>
</dbReference>
<dbReference type="PROSITE" id="PS50297">
    <property type="entry name" value="ANK_REP_REGION"/>
    <property type="match status" value="4"/>
</dbReference>
<feature type="region of interest" description="Disordered" evidence="14">
    <location>
        <begin position="307"/>
        <end position="369"/>
    </location>
</feature>
<keyword evidence="4" id="KW-0597">Phosphoprotein</keyword>
<evidence type="ECO:0000256" key="4">
    <source>
        <dbReference type="ARBA" id="ARBA00022553"/>
    </source>
</evidence>
<feature type="repeat" description="ANK" evidence="13">
    <location>
        <begin position="202"/>
        <end position="234"/>
    </location>
</feature>
<evidence type="ECO:0000256" key="13">
    <source>
        <dbReference type="PROSITE-ProRule" id="PRU00023"/>
    </source>
</evidence>
<dbReference type="GO" id="GO:0004857">
    <property type="term" value="F:enzyme inhibitor activity"/>
    <property type="evidence" value="ECO:0007669"/>
    <property type="project" value="TreeGrafter"/>
</dbReference>
<evidence type="ECO:0000256" key="10">
    <source>
        <dbReference type="ARBA" id="ARBA00065548"/>
    </source>
</evidence>
<comment type="subunit">
    <text evidence="10">PP1 comprises a catalytic subunit, PPP1CA, PPP1CB or PPP1CC, and one or several targeting or regulatory subunits. PPP1R12B mediates binding to myosin. Isoform 3 and isoform 4 bind PPP1R12A, but not isoform 1 of PPP1R12B itself. Binds IL16.</text>
</comment>
<feature type="compositionally biased region" description="Low complexity" evidence="14">
    <location>
        <begin position="762"/>
        <end position="780"/>
    </location>
</feature>
<feature type="compositionally biased region" description="Polar residues" evidence="14">
    <location>
        <begin position="489"/>
        <end position="502"/>
    </location>
</feature>
<dbReference type="EMBL" id="JAZDUA010000546">
    <property type="protein sequence ID" value="KAK7791291.1"/>
    <property type="molecule type" value="Genomic_DNA"/>
</dbReference>
<comment type="similarity">
    <text evidence="8">Belongs to the NRARP family.</text>
</comment>
<keyword evidence="3" id="KW-0963">Cytoplasm</keyword>
<dbReference type="InterPro" id="IPR036770">
    <property type="entry name" value="Ankyrin_rpt-contain_sf"/>
</dbReference>
<dbReference type="Gene3D" id="1.25.40.20">
    <property type="entry name" value="Ankyrin repeat-containing domain"/>
    <property type="match status" value="2"/>
</dbReference>
<accession>A0AAN9VAE0</accession>
<evidence type="ECO:0000256" key="8">
    <source>
        <dbReference type="ARBA" id="ARBA00038386"/>
    </source>
</evidence>
<feature type="compositionally biased region" description="Basic and acidic residues" evidence="14">
    <location>
        <begin position="952"/>
        <end position="965"/>
    </location>
</feature>
<evidence type="ECO:0000256" key="14">
    <source>
        <dbReference type="SAM" id="MobiDB-lite"/>
    </source>
</evidence>
<comment type="subcellular location">
    <subcellularLocation>
        <location evidence="1">Cytoplasm</location>
        <location evidence="1">Cytoskeleton</location>
    </subcellularLocation>
</comment>
<feature type="repeat" description="ANK" evidence="13">
    <location>
        <begin position="76"/>
        <end position="108"/>
    </location>
</feature>
<evidence type="ECO:0000256" key="5">
    <source>
        <dbReference type="ARBA" id="ARBA00022737"/>
    </source>
</evidence>
<comment type="caution">
    <text evidence="16">The sequence shown here is derived from an EMBL/GenBank/DDBJ whole genome shotgun (WGS) entry which is preliminary data.</text>
</comment>
<feature type="compositionally biased region" description="Acidic residues" evidence="14">
    <location>
        <begin position="385"/>
        <end position="402"/>
    </location>
</feature>
<feature type="compositionally biased region" description="Polar residues" evidence="14">
    <location>
        <begin position="709"/>
        <end position="722"/>
    </location>
</feature>
<evidence type="ECO:0000256" key="6">
    <source>
        <dbReference type="ARBA" id="ARBA00023043"/>
    </source>
</evidence>
<feature type="region of interest" description="Disordered" evidence="14">
    <location>
        <begin position="952"/>
        <end position="993"/>
    </location>
</feature>
<feature type="domain" description="cGMP-dependent protein kinase interacting" evidence="15">
    <location>
        <begin position="932"/>
        <end position="1022"/>
    </location>
</feature>